<accession>A0A9W3C4G2</accession>
<gene>
    <name evidence="2" type="primary">LOC130497544</name>
</gene>
<reference evidence="1" key="1">
    <citation type="journal article" date="2019" name="Database">
        <title>The radish genome database (RadishGD): an integrated information resource for radish genomics.</title>
        <authorList>
            <person name="Yu H.J."/>
            <person name="Baek S."/>
            <person name="Lee Y.J."/>
            <person name="Cho A."/>
            <person name="Mun J.H."/>
        </authorList>
    </citation>
    <scope>NUCLEOTIDE SEQUENCE [LARGE SCALE GENOMIC DNA]</scope>
    <source>
        <strain evidence="1">cv. WK10039</strain>
    </source>
</reference>
<dbReference type="RefSeq" id="XP_056846410.1">
    <property type="nucleotide sequence ID" value="XM_056990430.1"/>
</dbReference>
<name>A0A9W3C4G2_RAPSA</name>
<dbReference type="KEGG" id="rsz:130497544"/>
<sequence length="108" mass="11758">MYKSITLQVFPDKPEKRSASRYSSFDSVAMELAYAYSLQVVGSLKSYRSSICLSVATLGELSVVEKFLVLGLKEEKGSHLSFCAGLQGINLVGDTMCNLICHLVGVTK</sequence>
<dbReference type="Proteomes" id="UP000504610">
    <property type="component" value="Chromosome 7"/>
</dbReference>
<proteinExistence type="predicted"/>
<evidence type="ECO:0000313" key="1">
    <source>
        <dbReference type="Proteomes" id="UP000504610"/>
    </source>
</evidence>
<protein>
    <submittedName>
        <fullName evidence="2">Uncharacterized protein LOC130497544</fullName>
    </submittedName>
</protein>
<keyword evidence="1" id="KW-1185">Reference proteome</keyword>
<dbReference type="GeneID" id="130497544"/>
<reference evidence="2" key="2">
    <citation type="submission" date="2025-08" db="UniProtKB">
        <authorList>
            <consortium name="RefSeq"/>
        </authorList>
    </citation>
    <scope>IDENTIFICATION</scope>
    <source>
        <tissue evidence="2">Leaf</tissue>
    </source>
</reference>
<dbReference type="AlphaFoldDB" id="A0A9W3C4G2"/>
<organism evidence="1 2">
    <name type="scientific">Raphanus sativus</name>
    <name type="common">Radish</name>
    <name type="synonym">Raphanus raphanistrum var. sativus</name>
    <dbReference type="NCBI Taxonomy" id="3726"/>
    <lineage>
        <taxon>Eukaryota</taxon>
        <taxon>Viridiplantae</taxon>
        <taxon>Streptophyta</taxon>
        <taxon>Embryophyta</taxon>
        <taxon>Tracheophyta</taxon>
        <taxon>Spermatophyta</taxon>
        <taxon>Magnoliopsida</taxon>
        <taxon>eudicotyledons</taxon>
        <taxon>Gunneridae</taxon>
        <taxon>Pentapetalae</taxon>
        <taxon>rosids</taxon>
        <taxon>malvids</taxon>
        <taxon>Brassicales</taxon>
        <taxon>Brassicaceae</taxon>
        <taxon>Brassiceae</taxon>
        <taxon>Raphanus</taxon>
    </lineage>
</organism>
<evidence type="ECO:0000313" key="2">
    <source>
        <dbReference type="RefSeq" id="XP_056846410.1"/>
    </source>
</evidence>